<gene>
    <name evidence="1" type="ORF">AMECASPLE_035342</name>
</gene>
<evidence type="ECO:0000313" key="2">
    <source>
        <dbReference type="Proteomes" id="UP001469553"/>
    </source>
</evidence>
<comment type="caution">
    <text evidence="1">The sequence shown here is derived from an EMBL/GenBank/DDBJ whole genome shotgun (WGS) entry which is preliminary data.</text>
</comment>
<accession>A0ABV0XW98</accession>
<protein>
    <submittedName>
        <fullName evidence="1">Uncharacterized protein</fullName>
    </submittedName>
</protein>
<proteinExistence type="predicted"/>
<organism evidence="1 2">
    <name type="scientific">Ameca splendens</name>
    <dbReference type="NCBI Taxonomy" id="208324"/>
    <lineage>
        <taxon>Eukaryota</taxon>
        <taxon>Metazoa</taxon>
        <taxon>Chordata</taxon>
        <taxon>Craniata</taxon>
        <taxon>Vertebrata</taxon>
        <taxon>Euteleostomi</taxon>
        <taxon>Actinopterygii</taxon>
        <taxon>Neopterygii</taxon>
        <taxon>Teleostei</taxon>
        <taxon>Neoteleostei</taxon>
        <taxon>Acanthomorphata</taxon>
        <taxon>Ovalentaria</taxon>
        <taxon>Atherinomorphae</taxon>
        <taxon>Cyprinodontiformes</taxon>
        <taxon>Goodeidae</taxon>
        <taxon>Ameca</taxon>
    </lineage>
</organism>
<evidence type="ECO:0000313" key="1">
    <source>
        <dbReference type="EMBL" id="MEQ2285778.1"/>
    </source>
</evidence>
<keyword evidence="2" id="KW-1185">Reference proteome</keyword>
<dbReference type="EMBL" id="JAHRIP010014636">
    <property type="protein sequence ID" value="MEQ2285778.1"/>
    <property type="molecule type" value="Genomic_DNA"/>
</dbReference>
<reference evidence="1 2" key="1">
    <citation type="submission" date="2021-06" db="EMBL/GenBank/DDBJ databases">
        <authorList>
            <person name="Palmer J.M."/>
        </authorList>
    </citation>
    <scope>NUCLEOTIDE SEQUENCE [LARGE SCALE GENOMIC DNA]</scope>
    <source>
        <strain evidence="1 2">AS_MEX2019</strain>
        <tissue evidence="1">Muscle</tissue>
    </source>
</reference>
<name>A0ABV0XW98_9TELE</name>
<dbReference type="Proteomes" id="UP001469553">
    <property type="component" value="Unassembled WGS sequence"/>
</dbReference>
<sequence>MRYEVNNLQMQTGLYLPAPEFLVSNESPAGHAWLPAASPSYPVQADSRWTALQEVHTPHKTTAGFGVTQTKPTTKSGPHFRFHSSEFVTCGVFYDAKFQSIISGTVEE</sequence>